<evidence type="ECO:0000313" key="3">
    <source>
        <dbReference type="Proteomes" id="UP000077315"/>
    </source>
</evidence>
<reference evidence="3" key="1">
    <citation type="submission" date="2015-06" db="EMBL/GenBank/DDBJ databases">
        <title>Expansion of signal transduction pathways in fungi by whole-genome duplication.</title>
        <authorList>
            <consortium name="DOE Joint Genome Institute"/>
            <person name="Corrochano L.M."/>
            <person name="Kuo A."/>
            <person name="Marcet-Houben M."/>
            <person name="Polaino S."/>
            <person name="Salamov A."/>
            <person name="Villalobos J.M."/>
            <person name="Alvarez M.I."/>
            <person name="Avalos J."/>
            <person name="Benito E.P."/>
            <person name="Benoit I."/>
            <person name="Burger G."/>
            <person name="Camino L.P."/>
            <person name="Canovas D."/>
            <person name="Cerda-Olmedo E."/>
            <person name="Cheng J.-F."/>
            <person name="Dominguez A."/>
            <person name="Elias M."/>
            <person name="Eslava A.P."/>
            <person name="Glaser F."/>
            <person name="Grimwood J."/>
            <person name="Gutierrez G."/>
            <person name="Heitman J."/>
            <person name="Henrissat B."/>
            <person name="Iturriaga E.A."/>
            <person name="Lang B.F."/>
            <person name="Lavin J.L."/>
            <person name="Lee S."/>
            <person name="Li W."/>
            <person name="Lindquist E."/>
            <person name="Lopez-Garcia S."/>
            <person name="Luque E.M."/>
            <person name="Marcos A.T."/>
            <person name="Martin J."/>
            <person name="McCluskey K."/>
            <person name="Medina H.R."/>
            <person name="Miralles-Duran A."/>
            <person name="Miyazaki A."/>
            <person name="Munoz-Torres E."/>
            <person name="Oguiza J.A."/>
            <person name="Ohm R."/>
            <person name="Olmedo M."/>
            <person name="Orejas M."/>
            <person name="Ortiz-Castellanos L."/>
            <person name="Pisabarro A.G."/>
            <person name="Rodriguez-Romero J."/>
            <person name="Ruiz-Herrera J."/>
            <person name="Ruiz-Vazquez R."/>
            <person name="Sanz C."/>
            <person name="Schackwitz W."/>
            <person name="Schmutz J."/>
            <person name="Shahriari M."/>
            <person name="Shelest E."/>
            <person name="Silva-Franco F."/>
            <person name="Soanes D."/>
            <person name="Syed K."/>
            <person name="Tagua V.G."/>
            <person name="Talbot N.J."/>
            <person name="Thon M."/>
            <person name="De vries R.P."/>
            <person name="Wiebenga A."/>
            <person name="Yadav J.S."/>
            <person name="Braun E.L."/>
            <person name="Baker S."/>
            <person name="Garre V."/>
            <person name="Horwitz B."/>
            <person name="Torres-Martinez S."/>
            <person name="Idnurm A."/>
            <person name="Herrera-Estrella A."/>
            <person name="Gabaldon T."/>
            <person name="Grigoriev I.V."/>
        </authorList>
    </citation>
    <scope>NUCLEOTIDE SEQUENCE [LARGE SCALE GENOMIC DNA]</scope>
    <source>
        <strain evidence="3">NRRL 1555(-)</strain>
    </source>
</reference>
<protein>
    <submittedName>
        <fullName evidence="2">Uncharacterized protein</fullName>
    </submittedName>
</protein>
<keyword evidence="3" id="KW-1185">Reference proteome</keyword>
<name>A0A167LSU2_PHYB8</name>
<keyword evidence="1" id="KW-0812">Transmembrane</keyword>
<gene>
    <name evidence="2" type="ORF">PHYBLDRAFT_171086</name>
</gene>
<dbReference type="GeneID" id="28997412"/>
<dbReference type="RefSeq" id="XP_018289064.1">
    <property type="nucleotide sequence ID" value="XM_018436506.1"/>
</dbReference>
<accession>A0A167LSU2</accession>
<evidence type="ECO:0000313" key="2">
    <source>
        <dbReference type="EMBL" id="OAD71024.1"/>
    </source>
</evidence>
<evidence type="ECO:0000256" key="1">
    <source>
        <dbReference type="SAM" id="Phobius"/>
    </source>
</evidence>
<dbReference type="InParanoid" id="A0A167LSU2"/>
<dbReference type="VEuPathDB" id="FungiDB:PHYBLDRAFT_171086"/>
<keyword evidence="1" id="KW-0472">Membrane</keyword>
<dbReference type="AlphaFoldDB" id="A0A167LSU2"/>
<sequence>MRYTDLRVCIYRSFCVLKREQNKDEIAKSKANALSRRYGREKEVPYILKELYYLRKKKHVFNSYFYYHFKRREAAYLQNKLAIDVAIGEDCSALLAKETMSETESDTDSTGLYPVRVILIPPSRMEKRRAIYAENYNELLPLDRDTILLDILLSIGLITRTVFLSFFQIYITRKRPKARDFAEEELKEAVRVVYEKGGTNGAHTRHSNIYLVTYHRIFIRKLYCENKELVDTSRIVTRKDVLATKIKDDQAKLLLEAKTIIENIASTFNFINPSSIAVPTIQIGRLY</sequence>
<proteinExistence type="predicted"/>
<keyword evidence="1" id="KW-1133">Transmembrane helix</keyword>
<organism evidence="2 3">
    <name type="scientific">Phycomyces blakesleeanus (strain ATCC 8743b / DSM 1359 / FGSC 10004 / NBRC 33097 / NRRL 1555)</name>
    <dbReference type="NCBI Taxonomy" id="763407"/>
    <lineage>
        <taxon>Eukaryota</taxon>
        <taxon>Fungi</taxon>
        <taxon>Fungi incertae sedis</taxon>
        <taxon>Mucoromycota</taxon>
        <taxon>Mucoromycotina</taxon>
        <taxon>Mucoromycetes</taxon>
        <taxon>Mucorales</taxon>
        <taxon>Phycomycetaceae</taxon>
        <taxon>Phycomyces</taxon>
    </lineage>
</organism>
<dbReference type="Proteomes" id="UP000077315">
    <property type="component" value="Unassembled WGS sequence"/>
</dbReference>
<feature type="transmembrane region" description="Helical" evidence="1">
    <location>
        <begin position="147"/>
        <end position="171"/>
    </location>
</feature>
<dbReference type="EMBL" id="KV440987">
    <property type="protein sequence ID" value="OAD71024.1"/>
    <property type="molecule type" value="Genomic_DNA"/>
</dbReference>